<dbReference type="Proteomes" id="UP000076154">
    <property type="component" value="Unassembled WGS sequence"/>
</dbReference>
<dbReference type="EMBL" id="LUEZ02000126">
    <property type="protein sequence ID" value="RDB16315.1"/>
    <property type="molecule type" value="Genomic_DNA"/>
</dbReference>
<dbReference type="InParanoid" id="A0A369J7B7"/>
<dbReference type="AlphaFoldDB" id="A0A369J7B7"/>
<proteinExistence type="predicted"/>
<accession>A0A369J7B7</accession>
<protein>
    <submittedName>
        <fullName evidence="1">Uncharacterized protein</fullName>
    </submittedName>
</protein>
<keyword evidence="2" id="KW-1185">Reference proteome</keyword>
<gene>
    <name evidence="1" type="ORF">Hypma_003030</name>
</gene>
<comment type="caution">
    <text evidence="1">The sequence shown here is derived from an EMBL/GenBank/DDBJ whole genome shotgun (WGS) entry which is preliminary data.</text>
</comment>
<reference evidence="1" key="1">
    <citation type="submission" date="2018-04" db="EMBL/GenBank/DDBJ databases">
        <title>Whole genome sequencing of Hypsizygus marmoreus.</title>
        <authorList>
            <person name="Choi I.-G."/>
            <person name="Min B."/>
            <person name="Kim J.-G."/>
            <person name="Kim S."/>
            <person name="Oh Y.-L."/>
            <person name="Kong W.-S."/>
            <person name="Park H."/>
            <person name="Jeong J."/>
            <person name="Song E.-S."/>
        </authorList>
    </citation>
    <scope>NUCLEOTIDE SEQUENCE [LARGE SCALE GENOMIC DNA]</scope>
    <source>
        <strain evidence="1">51987-8</strain>
    </source>
</reference>
<organism evidence="1 2">
    <name type="scientific">Hypsizygus marmoreus</name>
    <name type="common">White beech mushroom</name>
    <name type="synonym">Agaricus marmoreus</name>
    <dbReference type="NCBI Taxonomy" id="39966"/>
    <lineage>
        <taxon>Eukaryota</taxon>
        <taxon>Fungi</taxon>
        <taxon>Dikarya</taxon>
        <taxon>Basidiomycota</taxon>
        <taxon>Agaricomycotina</taxon>
        <taxon>Agaricomycetes</taxon>
        <taxon>Agaricomycetidae</taxon>
        <taxon>Agaricales</taxon>
        <taxon>Tricholomatineae</taxon>
        <taxon>Lyophyllaceae</taxon>
        <taxon>Hypsizygus</taxon>
    </lineage>
</organism>
<evidence type="ECO:0000313" key="2">
    <source>
        <dbReference type="Proteomes" id="UP000076154"/>
    </source>
</evidence>
<name>A0A369J7B7_HYPMA</name>
<sequence length="116" mass="13261">MYVYIVPATPKLEPRNPNLYPPHTPHLRARTRFGFALRTLTGSTETMRSRNMNRDGDEQGGTWGMFWSAVPSTVLGFSEPRSSLFGHGIPSSHVHFFHSWLYITFWTLGPLRLLSI</sequence>
<evidence type="ECO:0000313" key="1">
    <source>
        <dbReference type="EMBL" id="RDB16315.1"/>
    </source>
</evidence>